<dbReference type="AlphaFoldDB" id="B0T7Q3"/>
<dbReference type="eggNOG" id="COG3210">
    <property type="taxonomic scope" value="Bacteria"/>
</dbReference>
<gene>
    <name evidence="3" type="ordered locus">Caul_2113</name>
</gene>
<evidence type="ECO:0000256" key="1">
    <source>
        <dbReference type="SAM" id="MobiDB-lite"/>
    </source>
</evidence>
<feature type="region of interest" description="Disordered" evidence="1">
    <location>
        <begin position="426"/>
        <end position="449"/>
    </location>
</feature>
<dbReference type="STRING" id="366602.Caul_2113"/>
<dbReference type="Gene3D" id="2.170.16.10">
    <property type="entry name" value="Hedgehog/Intein (Hint) domain"/>
    <property type="match status" value="1"/>
</dbReference>
<reference evidence="3" key="1">
    <citation type="submission" date="2008-01" db="EMBL/GenBank/DDBJ databases">
        <title>Complete sequence of chromosome of Caulobacter sp. K31.</title>
        <authorList>
            <consortium name="US DOE Joint Genome Institute"/>
            <person name="Copeland A."/>
            <person name="Lucas S."/>
            <person name="Lapidus A."/>
            <person name="Barry K."/>
            <person name="Glavina del Rio T."/>
            <person name="Dalin E."/>
            <person name="Tice H."/>
            <person name="Pitluck S."/>
            <person name="Bruce D."/>
            <person name="Goodwin L."/>
            <person name="Thompson L.S."/>
            <person name="Brettin T."/>
            <person name="Detter J.C."/>
            <person name="Han C."/>
            <person name="Schmutz J."/>
            <person name="Larimer F."/>
            <person name="Land M."/>
            <person name="Hauser L."/>
            <person name="Kyrpides N."/>
            <person name="Kim E."/>
            <person name="Stephens C."/>
            <person name="Richardson P."/>
        </authorList>
    </citation>
    <scope>NUCLEOTIDE SEQUENCE [LARGE SCALE GENOMIC DNA]</scope>
    <source>
        <strain evidence="3">K31</strain>
    </source>
</reference>
<organism evidence="3">
    <name type="scientific">Caulobacter sp. (strain K31)</name>
    <dbReference type="NCBI Taxonomy" id="366602"/>
    <lineage>
        <taxon>Bacteria</taxon>
        <taxon>Pseudomonadati</taxon>
        <taxon>Pseudomonadota</taxon>
        <taxon>Alphaproteobacteria</taxon>
        <taxon>Caulobacterales</taxon>
        <taxon>Caulobacteraceae</taxon>
        <taxon>Caulobacter</taxon>
    </lineage>
</organism>
<dbReference type="EMBL" id="CP000927">
    <property type="protein sequence ID" value="ABZ71241.1"/>
    <property type="molecule type" value="Genomic_DNA"/>
</dbReference>
<dbReference type="HOGENOM" id="CLU_021890_2_0_5"/>
<feature type="compositionally biased region" description="Basic and acidic residues" evidence="1">
    <location>
        <begin position="428"/>
        <end position="437"/>
    </location>
</feature>
<dbReference type="KEGG" id="cak:Caul_2113"/>
<dbReference type="InterPro" id="IPR036844">
    <property type="entry name" value="Hint_dom_sf"/>
</dbReference>
<accession>B0T7Q3</accession>
<feature type="domain" description="Hedgehog/Intein (Hint)" evidence="2">
    <location>
        <begin position="153"/>
        <end position="287"/>
    </location>
</feature>
<sequence>MPAFAPGDLDNMIGYTFPVGTFVGFEFFDSANPATGDLKIDNSYYDNAVIANVPGVVSAVDTTYTPGIAGVDTNTSTFPTFGSIVITSGSNTFTWYIHGVSSDGLLISTDATASGSSFLSKVNVLLNDIHQTSTDSYYFALSFSNDTTVYVAPCFAEGTRLTTARGAVAVEDLVEGDEVVTASGAARPVIWIGSRQVRCDRHPAPALVNPVRVRAGAFADGVPSRDLRLSPGHAVWLDGVLVPVGLLTNGATIVQEPVETVRYFHIELDAHDVVLAEGLACESYLDDGNRETFGNAPGHLDLYGRLDPQDWDQACAPVLRDGPALQALADGLRQRALAQGWTLSHEPLLTLEADGVALVPVFSAGPSLWFVAPAARDLVLRSPSAVPALVTPGLDDHRPLGVALAGLRINGQAIDLASDQLSQGFHPPEARTADDGTARSWRWTDGAGRLPSSPASTMIEIAVSMVSPRWVAPDQAFNQASPFAPRLRLVEAG</sequence>
<dbReference type="SUPFAM" id="SSF51294">
    <property type="entry name" value="Hedgehog/intein (Hint) domain"/>
    <property type="match status" value="1"/>
</dbReference>
<dbReference type="OrthoDB" id="6305173at2"/>
<evidence type="ECO:0000313" key="3">
    <source>
        <dbReference type="EMBL" id="ABZ71241.1"/>
    </source>
</evidence>
<name>B0T7Q3_CAUSK</name>
<protein>
    <recommendedName>
        <fullName evidence="2">Hedgehog/Intein (Hint) domain-containing protein</fullName>
    </recommendedName>
</protein>
<proteinExistence type="predicted"/>
<dbReference type="Pfam" id="PF13403">
    <property type="entry name" value="Hint_2"/>
    <property type="match status" value="1"/>
</dbReference>
<evidence type="ECO:0000259" key="2">
    <source>
        <dbReference type="Pfam" id="PF13403"/>
    </source>
</evidence>
<dbReference type="InterPro" id="IPR028992">
    <property type="entry name" value="Hedgehog/Intein_dom"/>
</dbReference>